<dbReference type="EMBL" id="LITU01000060">
    <property type="protein sequence ID" value="KOY15440.1"/>
    <property type="molecule type" value="Genomic_DNA"/>
</dbReference>
<sequence length="162" mass="18947">MNGTLQIRDHLLHELETGVRTGASLIRLIRPEDWAYRPQENMRSLVELVHHFIQITASDLAIMQEKSEAEVGVVENNLSGIEDIEKLEATLWANLEAYKAYIVSLSEEDLLNRSTKAFYMEHGHLQVQWQIETLTHVFHHRSQLYNYLKQQGHELNFFMLYA</sequence>
<proteinExistence type="inferred from homology"/>
<dbReference type="InterPro" id="IPR034660">
    <property type="entry name" value="DinB/YfiT-like"/>
</dbReference>
<protein>
    <submittedName>
        <fullName evidence="3">Damage-inducible protein DinB</fullName>
    </submittedName>
</protein>
<dbReference type="RefSeq" id="WP_053781653.1">
    <property type="nucleotide sequence ID" value="NZ_LITU01000060.1"/>
</dbReference>
<keyword evidence="4" id="KW-1185">Reference proteome</keyword>
<dbReference type="Gene3D" id="1.20.120.450">
    <property type="entry name" value="dinb family like domain"/>
    <property type="match status" value="1"/>
</dbReference>
<evidence type="ECO:0000313" key="4">
    <source>
        <dbReference type="Proteomes" id="UP000037688"/>
    </source>
</evidence>
<dbReference type="Proteomes" id="UP000037688">
    <property type="component" value="Unassembled WGS sequence"/>
</dbReference>
<comment type="similarity">
    <text evidence="1">Belongs to the DinB family.</text>
</comment>
<keyword evidence="2" id="KW-0479">Metal-binding</keyword>
<dbReference type="Pfam" id="PF05163">
    <property type="entry name" value="DinB"/>
    <property type="match status" value="1"/>
</dbReference>
<dbReference type="InterPro" id="IPR007837">
    <property type="entry name" value="DinB"/>
</dbReference>
<gene>
    <name evidence="3" type="ORF">AMS66_15380</name>
</gene>
<dbReference type="GO" id="GO:0046872">
    <property type="term" value="F:metal ion binding"/>
    <property type="evidence" value="ECO:0007669"/>
    <property type="project" value="UniProtKB-KW"/>
</dbReference>
<name>A0A0M9BMM6_9BACL</name>
<dbReference type="AlphaFoldDB" id="A0A0M9BMM6"/>
<evidence type="ECO:0000313" key="3">
    <source>
        <dbReference type="EMBL" id="KOY15440.1"/>
    </source>
</evidence>
<organism evidence="3 4">
    <name type="scientific">Paenibacillus xylanivorans</name>
    <dbReference type="NCBI Taxonomy" id="1705561"/>
    <lineage>
        <taxon>Bacteria</taxon>
        <taxon>Bacillati</taxon>
        <taxon>Bacillota</taxon>
        <taxon>Bacilli</taxon>
        <taxon>Bacillales</taxon>
        <taxon>Paenibacillaceae</taxon>
        <taxon>Paenibacillus</taxon>
    </lineage>
</organism>
<evidence type="ECO:0000256" key="2">
    <source>
        <dbReference type="ARBA" id="ARBA00022723"/>
    </source>
</evidence>
<comment type="caution">
    <text evidence="3">The sequence shown here is derived from an EMBL/GenBank/DDBJ whole genome shotgun (WGS) entry which is preliminary data.</text>
</comment>
<evidence type="ECO:0000256" key="1">
    <source>
        <dbReference type="ARBA" id="ARBA00008635"/>
    </source>
</evidence>
<accession>A0A0M9BMM6</accession>
<reference evidence="3 4" key="1">
    <citation type="submission" date="2015-08" db="EMBL/GenBank/DDBJ databases">
        <title>Draft genome sequence of cellulolytic and xylanolytic Paenibacillus sp. A59, isolated from a decaying forest soil from Patagonia, Argentina.</title>
        <authorList>
            <person name="Ghio S."/>
            <person name="Caceres A.M."/>
            <person name="Talia P."/>
            <person name="Grasso D."/>
            <person name="Campos E."/>
        </authorList>
    </citation>
    <scope>NUCLEOTIDE SEQUENCE [LARGE SCALE GENOMIC DNA]</scope>
    <source>
        <strain evidence="3 4">A59</strain>
    </source>
</reference>
<dbReference type="OrthoDB" id="2427314at2"/>
<dbReference type="SUPFAM" id="SSF109854">
    <property type="entry name" value="DinB/YfiT-like putative metalloenzymes"/>
    <property type="match status" value="1"/>
</dbReference>
<dbReference type="PATRIC" id="fig|1705561.3.peg.3137"/>